<name>A0A100VKJ3_PAEAM</name>
<sequence length="62" mass="7590">MIVRTDPKRYRSQKEAKKYKFCKGRVGERQFDMRPKCLKDVYPLSHYQMDREMNDENTSENI</sequence>
<evidence type="ECO:0000313" key="2">
    <source>
        <dbReference type="Proteomes" id="UP000069697"/>
    </source>
</evidence>
<dbReference type="AlphaFoldDB" id="A0A100VKJ3"/>
<dbReference type="EMBL" id="BCNV01000001">
    <property type="protein sequence ID" value="GAS81537.1"/>
    <property type="molecule type" value="Genomic_DNA"/>
</dbReference>
<proteinExistence type="predicted"/>
<gene>
    <name evidence="1" type="ORF">PAHA3_1611</name>
</gene>
<reference evidence="1 2" key="1">
    <citation type="journal article" date="2016" name="Genome Announc.">
        <title>Draft Genome Sequence of Paenibacillus amylolyticus Heshi-A3, Isolated from Fermented Rice Bran in a Japanese Fermented Seafood Dish.</title>
        <authorList>
            <person name="Akuzawa S."/>
            <person name="Nagaoka J."/>
            <person name="Kanekatsu M."/>
            <person name="Kubota E."/>
            <person name="Ohtake R."/>
            <person name="Suzuki T."/>
            <person name="Kanesaki Y."/>
        </authorList>
    </citation>
    <scope>NUCLEOTIDE SEQUENCE [LARGE SCALE GENOMIC DNA]</scope>
    <source>
        <strain evidence="1 2">Heshi-A3</strain>
    </source>
</reference>
<comment type="caution">
    <text evidence="1">The sequence shown here is derived from an EMBL/GenBank/DDBJ whole genome shotgun (WGS) entry which is preliminary data.</text>
</comment>
<evidence type="ECO:0000313" key="1">
    <source>
        <dbReference type="EMBL" id="GAS81537.1"/>
    </source>
</evidence>
<organism evidence="1 2">
    <name type="scientific">Paenibacillus amylolyticus</name>
    <dbReference type="NCBI Taxonomy" id="1451"/>
    <lineage>
        <taxon>Bacteria</taxon>
        <taxon>Bacillati</taxon>
        <taxon>Bacillota</taxon>
        <taxon>Bacilli</taxon>
        <taxon>Bacillales</taxon>
        <taxon>Paenibacillaceae</taxon>
        <taxon>Paenibacillus</taxon>
    </lineage>
</organism>
<dbReference type="Proteomes" id="UP000069697">
    <property type="component" value="Unassembled WGS sequence"/>
</dbReference>
<accession>A0A100VKJ3</accession>
<reference evidence="2" key="2">
    <citation type="submission" date="2016-01" db="EMBL/GenBank/DDBJ databases">
        <title>Draft Genome Sequence of Paenibacillus amylolyticus Heshi-A3 that Was Isolated from Fermented Rice Bran with Aging Salted Mackerel, Which Was Named Heshiko as Traditional Fermented Seafood in Japan.</title>
        <authorList>
            <person name="Akuzawa S."/>
            <person name="Nakagawa J."/>
            <person name="Kanekatsu T."/>
            <person name="Kubota E."/>
            <person name="Ohtake R."/>
            <person name="Suzuki T."/>
            <person name="Kanesaki Y."/>
        </authorList>
    </citation>
    <scope>NUCLEOTIDE SEQUENCE [LARGE SCALE GENOMIC DNA]</scope>
    <source>
        <strain evidence="2">Heshi-A3</strain>
    </source>
</reference>
<protein>
    <submittedName>
        <fullName evidence="1">Uncharacterized protein</fullName>
    </submittedName>
</protein>